<organism evidence="1 2">
    <name type="scientific">[Lactobacillus] rogosae</name>
    <dbReference type="NCBI Taxonomy" id="706562"/>
    <lineage>
        <taxon>Bacteria</taxon>
        <taxon>Bacillati</taxon>
        <taxon>Bacillota</taxon>
        <taxon>Clostridia</taxon>
        <taxon>Lachnospirales</taxon>
        <taxon>Lachnospiraceae</taxon>
        <taxon>Lachnospira</taxon>
    </lineage>
</organism>
<dbReference type="NCBIfam" id="TIGR01683">
    <property type="entry name" value="thiS"/>
    <property type="match status" value="1"/>
</dbReference>
<dbReference type="EMBL" id="JBBMER010000005">
    <property type="protein sequence ID" value="MEQ2379953.1"/>
    <property type="molecule type" value="Genomic_DNA"/>
</dbReference>
<dbReference type="InterPro" id="IPR016155">
    <property type="entry name" value="Mopterin_synth/thiamin_S_b"/>
</dbReference>
<dbReference type="PANTHER" id="PTHR34472:SF1">
    <property type="entry name" value="SULFUR CARRIER PROTEIN THIS"/>
    <property type="match status" value="1"/>
</dbReference>
<dbReference type="CDD" id="cd00565">
    <property type="entry name" value="Ubl_ThiS"/>
    <property type="match status" value="1"/>
</dbReference>
<dbReference type="InterPro" id="IPR010035">
    <property type="entry name" value="Thi_S"/>
</dbReference>
<dbReference type="InterPro" id="IPR012675">
    <property type="entry name" value="Beta-grasp_dom_sf"/>
</dbReference>
<dbReference type="RefSeq" id="WP_116443582.1">
    <property type="nucleotide sequence ID" value="NZ_DAWDAH010000013.1"/>
</dbReference>
<proteinExistence type="predicted"/>
<name>A0ABV1BWU8_9FIRM</name>
<dbReference type="Gene3D" id="3.10.20.30">
    <property type="match status" value="1"/>
</dbReference>
<keyword evidence="2" id="KW-1185">Reference proteome</keyword>
<dbReference type="InterPro" id="IPR003749">
    <property type="entry name" value="ThiS/MoaD-like"/>
</dbReference>
<accession>A0ABV1BWU8</accession>
<reference evidence="1 2" key="1">
    <citation type="submission" date="2024-03" db="EMBL/GenBank/DDBJ databases">
        <title>Human intestinal bacterial collection.</title>
        <authorList>
            <person name="Pauvert C."/>
            <person name="Hitch T.C.A."/>
            <person name="Clavel T."/>
        </authorList>
    </citation>
    <scope>NUCLEOTIDE SEQUENCE [LARGE SCALE GENOMIC DNA]</scope>
    <source>
        <strain evidence="1 2">CLA-AA-H255</strain>
    </source>
</reference>
<dbReference type="Pfam" id="PF02597">
    <property type="entry name" value="ThiS"/>
    <property type="match status" value="1"/>
</dbReference>
<evidence type="ECO:0000313" key="1">
    <source>
        <dbReference type="EMBL" id="MEQ2379953.1"/>
    </source>
</evidence>
<dbReference type="SUPFAM" id="SSF54285">
    <property type="entry name" value="MoaD/ThiS"/>
    <property type="match status" value="1"/>
</dbReference>
<dbReference type="PANTHER" id="PTHR34472">
    <property type="entry name" value="SULFUR CARRIER PROTEIN THIS"/>
    <property type="match status" value="1"/>
</dbReference>
<sequence length="68" mass="7504">MITIKFNGKPTQIPTSTPITTFLTTHNYNPIHVVVELNEVIIPKDSYPTTTLSPDDTLEILTFMGGGQ</sequence>
<dbReference type="Proteomes" id="UP001442364">
    <property type="component" value="Unassembled WGS sequence"/>
</dbReference>
<comment type="caution">
    <text evidence="1">The sequence shown here is derived from an EMBL/GenBank/DDBJ whole genome shotgun (WGS) entry which is preliminary data.</text>
</comment>
<gene>
    <name evidence="1" type="primary">thiS</name>
    <name evidence="1" type="ORF">WMO14_08680</name>
</gene>
<evidence type="ECO:0000313" key="2">
    <source>
        <dbReference type="Proteomes" id="UP001442364"/>
    </source>
</evidence>
<protein>
    <submittedName>
        <fullName evidence="1">Sulfur carrier protein ThiS</fullName>
    </submittedName>
</protein>